<dbReference type="Proteomes" id="UP001525890">
    <property type="component" value="Unassembled WGS sequence"/>
</dbReference>
<sequence>MWEKFSKSLGLFMQNWMLFSMIVLTVWLPASILIVYLRWYVFPEMTGGDEMQMFVKEYRVQGLIETIFGPFCIGALIYALAQIKQDAMPSYGDCMAHAARRSFKLVGTRIGTGLIVLGGFLLLVVPGIILALRYALTDIVVTLDRMEGSQARKYSAQLTEGKRGKLLGTLIVSFSLVLLASTFISLLFSLIVSESGSGIFVLDVIYECLLQLGINVILTTVLFLFYWESKEQES</sequence>
<feature type="transmembrane region" description="Helical" evidence="1">
    <location>
        <begin position="204"/>
        <end position="227"/>
    </location>
</feature>
<feature type="transmembrane region" description="Helical" evidence="1">
    <location>
        <begin position="110"/>
        <end position="136"/>
    </location>
</feature>
<keyword evidence="3" id="KW-1185">Reference proteome</keyword>
<keyword evidence="1" id="KW-0812">Transmembrane</keyword>
<proteinExistence type="predicted"/>
<evidence type="ECO:0000313" key="2">
    <source>
        <dbReference type="EMBL" id="MCT7969979.1"/>
    </source>
</evidence>
<organism evidence="2 3">
    <name type="scientific">Laspinema palackyanum D2a</name>
    <dbReference type="NCBI Taxonomy" id="2953684"/>
    <lineage>
        <taxon>Bacteria</taxon>
        <taxon>Bacillati</taxon>
        <taxon>Cyanobacteriota</taxon>
        <taxon>Cyanophyceae</taxon>
        <taxon>Oscillatoriophycideae</taxon>
        <taxon>Oscillatoriales</taxon>
        <taxon>Laspinemataceae</taxon>
        <taxon>Laspinema</taxon>
        <taxon>Laspinema palackyanum</taxon>
    </lineage>
</organism>
<reference evidence="2 3" key="1">
    <citation type="journal article" date="2022" name="Front. Microbiol.">
        <title>High genomic differentiation and limited gene flow indicate recent cryptic speciation within the genus Laspinema (cyanobacteria).</title>
        <authorList>
            <person name="Stanojkovic A."/>
            <person name="Skoupy S."/>
            <person name="Skaloud P."/>
            <person name="Dvorak P."/>
        </authorList>
    </citation>
    <scope>NUCLEOTIDE SEQUENCE [LARGE SCALE GENOMIC DNA]</scope>
    <source>
        <strain evidence="2 3">D2a</strain>
    </source>
</reference>
<keyword evidence="1" id="KW-0472">Membrane</keyword>
<dbReference type="EMBL" id="JAMXFF010000068">
    <property type="protein sequence ID" value="MCT7969979.1"/>
    <property type="molecule type" value="Genomic_DNA"/>
</dbReference>
<feature type="transmembrane region" description="Helical" evidence="1">
    <location>
        <begin position="166"/>
        <end position="192"/>
    </location>
</feature>
<evidence type="ECO:0000313" key="3">
    <source>
        <dbReference type="Proteomes" id="UP001525890"/>
    </source>
</evidence>
<keyword evidence="1" id="KW-1133">Transmembrane helix</keyword>
<protein>
    <recommendedName>
        <fullName evidence="4">Glycerophosphoryl diester phosphodiesterase membrane domain-containing protein</fullName>
    </recommendedName>
</protein>
<evidence type="ECO:0008006" key="4">
    <source>
        <dbReference type="Google" id="ProtNLM"/>
    </source>
</evidence>
<feature type="transmembrane region" description="Helical" evidence="1">
    <location>
        <begin position="16"/>
        <end position="41"/>
    </location>
</feature>
<accession>A0ABT2MZ02</accession>
<gene>
    <name evidence="2" type="ORF">NG799_27065</name>
</gene>
<dbReference type="RefSeq" id="WP_368009416.1">
    <property type="nucleotide sequence ID" value="NZ_JAMXFF010000068.1"/>
</dbReference>
<comment type="caution">
    <text evidence="2">The sequence shown here is derived from an EMBL/GenBank/DDBJ whole genome shotgun (WGS) entry which is preliminary data.</text>
</comment>
<name>A0ABT2MZ02_9CYAN</name>
<evidence type="ECO:0000256" key="1">
    <source>
        <dbReference type="SAM" id="Phobius"/>
    </source>
</evidence>
<feature type="transmembrane region" description="Helical" evidence="1">
    <location>
        <begin position="62"/>
        <end position="81"/>
    </location>
</feature>